<dbReference type="InterPro" id="IPR046596">
    <property type="entry name" value="DUF6655"/>
</dbReference>
<accession>A0A5B9W2Y6</accession>
<dbReference type="EMBL" id="CP042997">
    <property type="protein sequence ID" value="QEH34607.1"/>
    <property type="molecule type" value="Genomic_DNA"/>
</dbReference>
<keyword evidence="2" id="KW-1185">Reference proteome</keyword>
<dbReference type="RefSeq" id="WP_148594503.1">
    <property type="nucleotide sequence ID" value="NZ_CP042997.1"/>
</dbReference>
<reference evidence="1 2" key="1">
    <citation type="submission" date="2019-08" db="EMBL/GenBank/DDBJ databases">
        <title>Deep-cultivation of Planctomycetes and their phenomic and genomic characterization uncovers novel biology.</title>
        <authorList>
            <person name="Wiegand S."/>
            <person name="Jogler M."/>
            <person name="Boedeker C."/>
            <person name="Pinto D."/>
            <person name="Vollmers J."/>
            <person name="Rivas-Marin E."/>
            <person name="Kohn T."/>
            <person name="Peeters S.H."/>
            <person name="Heuer A."/>
            <person name="Rast P."/>
            <person name="Oberbeckmann S."/>
            <person name="Bunk B."/>
            <person name="Jeske O."/>
            <person name="Meyerdierks A."/>
            <person name="Storesund J.E."/>
            <person name="Kallscheuer N."/>
            <person name="Luecker S."/>
            <person name="Lage O.M."/>
            <person name="Pohl T."/>
            <person name="Merkel B.J."/>
            <person name="Hornburger P."/>
            <person name="Mueller R.-W."/>
            <person name="Bruemmer F."/>
            <person name="Labrenz M."/>
            <person name="Spormann A.M."/>
            <person name="Op den Camp H."/>
            <person name="Overmann J."/>
            <person name="Amann R."/>
            <person name="Jetten M.S.M."/>
            <person name="Mascher T."/>
            <person name="Medema M.H."/>
            <person name="Devos D.P."/>
            <person name="Kaster A.-K."/>
            <person name="Ovreas L."/>
            <person name="Rohde M."/>
            <person name="Galperin M.Y."/>
            <person name="Jogler C."/>
        </authorList>
    </citation>
    <scope>NUCLEOTIDE SEQUENCE [LARGE SCALE GENOMIC DNA]</scope>
    <source>
        <strain evidence="1 2">OJF2</strain>
    </source>
</reference>
<dbReference type="AlphaFoldDB" id="A0A5B9W2Y6"/>
<dbReference type="Proteomes" id="UP000324233">
    <property type="component" value="Chromosome"/>
</dbReference>
<evidence type="ECO:0000313" key="1">
    <source>
        <dbReference type="EMBL" id="QEH34607.1"/>
    </source>
</evidence>
<evidence type="ECO:0008006" key="3">
    <source>
        <dbReference type="Google" id="ProtNLM"/>
    </source>
</evidence>
<dbReference type="PROSITE" id="PS51257">
    <property type="entry name" value="PROKAR_LIPOPROTEIN"/>
    <property type="match status" value="1"/>
</dbReference>
<dbReference type="KEGG" id="agv:OJF2_31480"/>
<protein>
    <recommendedName>
        <fullName evidence="3">Lipoprotein</fullName>
    </recommendedName>
</protein>
<sequence length="212" mass="22692">MSRRRRGLRLVLALAVGGGGGMSGCVSVTTKITGSARAGAEQLLLTGTSQRAVDSIDFRPLAGRKAFLAVAQEEKTDASWLVFSLRREMARQGVILVDDKKEAEVLVEGAVAAYGTDEVDSRISLPSITALGTLPLPASSGSSTGGLIQKNRQDAVVKLALVALDAKSRQLVWETDDVLQTGYLYRRFMGSTNITRSTSVPELECYPPRKAH</sequence>
<evidence type="ECO:0000313" key="2">
    <source>
        <dbReference type="Proteomes" id="UP000324233"/>
    </source>
</evidence>
<organism evidence="1 2">
    <name type="scientific">Aquisphaera giovannonii</name>
    <dbReference type="NCBI Taxonomy" id="406548"/>
    <lineage>
        <taxon>Bacteria</taxon>
        <taxon>Pseudomonadati</taxon>
        <taxon>Planctomycetota</taxon>
        <taxon>Planctomycetia</taxon>
        <taxon>Isosphaerales</taxon>
        <taxon>Isosphaeraceae</taxon>
        <taxon>Aquisphaera</taxon>
    </lineage>
</organism>
<dbReference type="Pfam" id="PF20360">
    <property type="entry name" value="DUF6655"/>
    <property type="match status" value="1"/>
</dbReference>
<dbReference type="OrthoDB" id="276267at2"/>
<name>A0A5B9W2Y6_9BACT</name>
<gene>
    <name evidence="1" type="ORF">OJF2_31480</name>
</gene>
<proteinExistence type="predicted"/>